<accession>A0ABR8MUQ1</accession>
<feature type="domain" description="MurNAc-LAA" evidence="2">
    <location>
        <begin position="3"/>
        <end position="65"/>
    </location>
</feature>
<dbReference type="Pfam" id="PF01520">
    <property type="entry name" value="Amidase_3"/>
    <property type="match status" value="1"/>
</dbReference>
<dbReference type="CDD" id="cd02696">
    <property type="entry name" value="MurNAc-LAA"/>
    <property type="match status" value="1"/>
</dbReference>
<dbReference type="Gene3D" id="3.40.630.40">
    <property type="entry name" value="Zn-dependent exopeptidases"/>
    <property type="match status" value="1"/>
</dbReference>
<proteinExistence type="predicted"/>
<reference evidence="3 4" key="1">
    <citation type="submission" date="2020-09" db="EMBL/GenBank/DDBJ databases">
        <title>Paenibacillus sp. strain PR3 16S rRNA gene Genome sequencing and assembly.</title>
        <authorList>
            <person name="Kim J."/>
        </authorList>
    </citation>
    <scope>NUCLEOTIDE SEQUENCE [LARGE SCALE GENOMIC DNA]</scope>
    <source>
        <strain evidence="3 4">PR3</strain>
    </source>
</reference>
<evidence type="ECO:0000256" key="1">
    <source>
        <dbReference type="ARBA" id="ARBA00022801"/>
    </source>
</evidence>
<sequence length="72" mass="8264">MNTETTKTCFKDRGIKKSNFLVTRQTTMPAVLLEIGFLSNPQEEITMWNEKFQLHVAKSIAEGIEDFLQVSQ</sequence>
<dbReference type="EMBL" id="JACXZA010000002">
    <property type="protein sequence ID" value="MBD3919006.1"/>
    <property type="molecule type" value="Genomic_DNA"/>
</dbReference>
<evidence type="ECO:0000313" key="3">
    <source>
        <dbReference type="EMBL" id="MBD3919006.1"/>
    </source>
</evidence>
<evidence type="ECO:0000313" key="4">
    <source>
        <dbReference type="Proteomes" id="UP000609346"/>
    </source>
</evidence>
<evidence type="ECO:0000259" key="2">
    <source>
        <dbReference type="SMART" id="SM00646"/>
    </source>
</evidence>
<dbReference type="SUPFAM" id="SSF53187">
    <property type="entry name" value="Zn-dependent exopeptidases"/>
    <property type="match status" value="1"/>
</dbReference>
<comment type="caution">
    <text evidence="3">The sequence shown here is derived from an EMBL/GenBank/DDBJ whole genome shotgun (WGS) entry which is preliminary data.</text>
</comment>
<dbReference type="SMART" id="SM00646">
    <property type="entry name" value="Ami_3"/>
    <property type="match status" value="1"/>
</dbReference>
<dbReference type="Proteomes" id="UP000609346">
    <property type="component" value="Unassembled WGS sequence"/>
</dbReference>
<dbReference type="InterPro" id="IPR002508">
    <property type="entry name" value="MurNAc-LAA_cat"/>
</dbReference>
<keyword evidence="1" id="KW-0378">Hydrolase</keyword>
<protein>
    <submittedName>
        <fullName evidence="3">N-acetylmuramoyl-L-alanine amidase</fullName>
    </submittedName>
</protein>
<keyword evidence="4" id="KW-1185">Reference proteome</keyword>
<name>A0ABR8MUQ1_9BACL</name>
<gene>
    <name evidence="3" type="ORF">H8B09_09595</name>
</gene>
<organism evidence="3 4">
    <name type="scientific">Paenibacillus terricola</name>
    <dbReference type="NCBI Taxonomy" id="2763503"/>
    <lineage>
        <taxon>Bacteria</taxon>
        <taxon>Bacillati</taxon>
        <taxon>Bacillota</taxon>
        <taxon>Bacilli</taxon>
        <taxon>Bacillales</taxon>
        <taxon>Paenibacillaceae</taxon>
        <taxon>Paenibacillus</taxon>
    </lineage>
</organism>
<dbReference type="PANTHER" id="PTHR30404:SF0">
    <property type="entry name" value="N-ACETYLMURAMOYL-L-ALANINE AMIDASE AMIC"/>
    <property type="match status" value="1"/>
</dbReference>
<dbReference type="PANTHER" id="PTHR30404">
    <property type="entry name" value="N-ACETYLMURAMOYL-L-ALANINE AMIDASE"/>
    <property type="match status" value="1"/>
</dbReference>
<dbReference type="InterPro" id="IPR050695">
    <property type="entry name" value="N-acetylmuramoyl_amidase_3"/>
</dbReference>